<feature type="non-terminal residue" evidence="1">
    <location>
        <position position="1"/>
    </location>
</feature>
<protein>
    <submittedName>
        <fullName evidence="1">Uncharacterized protein</fullName>
    </submittedName>
</protein>
<reference evidence="1 2" key="1">
    <citation type="journal article" date="2019" name="Nat. Ecol. Evol.">
        <title>Megaphylogeny resolves global patterns of mushroom evolution.</title>
        <authorList>
            <person name="Varga T."/>
            <person name="Krizsan K."/>
            <person name="Foldi C."/>
            <person name="Dima B."/>
            <person name="Sanchez-Garcia M."/>
            <person name="Sanchez-Ramirez S."/>
            <person name="Szollosi G.J."/>
            <person name="Szarkandi J.G."/>
            <person name="Papp V."/>
            <person name="Albert L."/>
            <person name="Andreopoulos W."/>
            <person name="Angelini C."/>
            <person name="Antonin V."/>
            <person name="Barry K.W."/>
            <person name="Bougher N.L."/>
            <person name="Buchanan P."/>
            <person name="Buyck B."/>
            <person name="Bense V."/>
            <person name="Catcheside P."/>
            <person name="Chovatia M."/>
            <person name="Cooper J."/>
            <person name="Damon W."/>
            <person name="Desjardin D."/>
            <person name="Finy P."/>
            <person name="Geml J."/>
            <person name="Haridas S."/>
            <person name="Hughes K."/>
            <person name="Justo A."/>
            <person name="Karasinski D."/>
            <person name="Kautmanova I."/>
            <person name="Kiss B."/>
            <person name="Kocsube S."/>
            <person name="Kotiranta H."/>
            <person name="LaButti K.M."/>
            <person name="Lechner B.E."/>
            <person name="Liimatainen K."/>
            <person name="Lipzen A."/>
            <person name="Lukacs Z."/>
            <person name="Mihaltcheva S."/>
            <person name="Morgado L.N."/>
            <person name="Niskanen T."/>
            <person name="Noordeloos M.E."/>
            <person name="Ohm R.A."/>
            <person name="Ortiz-Santana B."/>
            <person name="Ovrebo C."/>
            <person name="Racz N."/>
            <person name="Riley R."/>
            <person name="Savchenko A."/>
            <person name="Shiryaev A."/>
            <person name="Soop K."/>
            <person name="Spirin V."/>
            <person name="Szebenyi C."/>
            <person name="Tomsovsky M."/>
            <person name="Tulloss R.E."/>
            <person name="Uehling J."/>
            <person name="Grigoriev I.V."/>
            <person name="Vagvolgyi C."/>
            <person name="Papp T."/>
            <person name="Martin F.M."/>
            <person name="Miettinen O."/>
            <person name="Hibbett D.S."/>
            <person name="Nagy L.G."/>
        </authorList>
    </citation>
    <scope>NUCLEOTIDE SEQUENCE [LARGE SCALE GENOMIC DNA]</scope>
    <source>
        <strain evidence="1 2">NL-1719</strain>
    </source>
</reference>
<keyword evidence="2" id="KW-1185">Reference proteome</keyword>
<name>A0ACD3B0U0_9AGAR</name>
<proteinExistence type="predicted"/>
<dbReference type="EMBL" id="ML208300">
    <property type="protein sequence ID" value="TFK71251.1"/>
    <property type="molecule type" value="Genomic_DNA"/>
</dbReference>
<sequence>RREREKKDWTLPPAPGPTLRERVERKEREAGLRCHDMSCGIGPSDEDPFVDVAESSLKQLSIKVLVNFENHHQNEDGTMKMVCHHKFHPACLVSAERVAMMGQDASVIDGDVEVSCSVCRGHGRVTQEEWRQGLEALS</sequence>
<gene>
    <name evidence="1" type="ORF">BDN72DRAFT_742830</name>
</gene>
<evidence type="ECO:0000313" key="1">
    <source>
        <dbReference type="EMBL" id="TFK71251.1"/>
    </source>
</evidence>
<evidence type="ECO:0000313" key="2">
    <source>
        <dbReference type="Proteomes" id="UP000308600"/>
    </source>
</evidence>
<accession>A0ACD3B0U0</accession>
<organism evidence="1 2">
    <name type="scientific">Pluteus cervinus</name>
    <dbReference type="NCBI Taxonomy" id="181527"/>
    <lineage>
        <taxon>Eukaryota</taxon>
        <taxon>Fungi</taxon>
        <taxon>Dikarya</taxon>
        <taxon>Basidiomycota</taxon>
        <taxon>Agaricomycotina</taxon>
        <taxon>Agaricomycetes</taxon>
        <taxon>Agaricomycetidae</taxon>
        <taxon>Agaricales</taxon>
        <taxon>Pluteineae</taxon>
        <taxon>Pluteaceae</taxon>
        <taxon>Pluteus</taxon>
    </lineage>
</organism>
<feature type="non-terminal residue" evidence="1">
    <location>
        <position position="138"/>
    </location>
</feature>
<dbReference type="Proteomes" id="UP000308600">
    <property type="component" value="Unassembled WGS sequence"/>
</dbReference>